<dbReference type="InterPro" id="IPR050406">
    <property type="entry name" value="FGGY_Carb_Kinase"/>
</dbReference>
<evidence type="ECO:0000256" key="5">
    <source>
        <dbReference type="SAM" id="MobiDB-lite"/>
    </source>
</evidence>
<dbReference type="InterPro" id="IPR018484">
    <property type="entry name" value="FGGY_N"/>
</dbReference>
<dbReference type="InterPro" id="IPR018485">
    <property type="entry name" value="FGGY_C"/>
</dbReference>
<dbReference type="STRING" id="561180.BIFGAL_04284"/>
<keyword evidence="4 8" id="KW-0418">Kinase</keyword>
<evidence type="ECO:0000259" key="6">
    <source>
        <dbReference type="Pfam" id="PF00370"/>
    </source>
</evidence>
<sequence>MLALTYRITTAKHHLRTQGSVNAMEQHITDRIVGTASAGRADTARTDTPRPDTSRTDEAAESILAGRTSLGVEFGSTTIKAVLIDEHQTTLATGDFAWVSHLDSTSGQPLWSYDEQEIWQGLQHAYAQLAANVTEHYGVTLTRIGAIGISAMMHGYLAFNGAGEMLTPFRTWQNTNTHEAHERLSALFSFNIPERWSVAHLYQALLDDEAHLADIAYLTTLAGYVHWKLTGRRVLGIGDASGMFPIDPVTHGYDERYVDLFNALPEMKRRDWTLTDILPEPLVAGQFAGQLTKQGAALLDPSGHLESGIAMAPPEGDAGTGMVATNSVRKRTGNVSAGTSIFATVVLEHPLRELRPEIDIVATPSGDLAGMSHANNFTSDLNAWVTLFGEFAQAAGMSMPKADLFALLFQAAVADDVDLDCGGLLNFPFRSGEFLVGLEQGRPLFVRSPEARMTLGNMMRAQLCSAFSPVKIGMDIMTKDEGVRVDSLVAHGGIFATPKVAQSILAAAFNTAITVMDTAARGGAWGMAVLADYLSHDDESLADFLDARVFCSTSGTTLEPDSYAVAGFERFFSRFLAALPVERAAVETVPLDAV</sequence>
<comment type="similarity">
    <text evidence="1">Belongs to the FGGY kinase family.</text>
</comment>
<keyword evidence="3" id="KW-0808">Transferase</keyword>
<feature type="domain" description="Carbohydrate kinase FGGY C-terminal" evidence="7">
    <location>
        <begin position="334"/>
        <end position="531"/>
    </location>
</feature>
<dbReference type="GO" id="GO:0016301">
    <property type="term" value="F:kinase activity"/>
    <property type="evidence" value="ECO:0007669"/>
    <property type="project" value="UniProtKB-KW"/>
</dbReference>
<evidence type="ECO:0000256" key="4">
    <source>
        <dbReference type="ARBA" id="ARBA00022777"/>
    </source>
</evidence>
<reference evidence="8 9" key="1">
    <citation type="submission" date="2009-11" db="EMBL/GenBank/DDBJ databases">
        <authorList>
            <person name="Weinstock G."/>
            <person name="Sodergren E."/>
            <person name="Clifton S."/>
            <person name="Fulton L."/>
            <person name="Fulton B."/>
            <person name="Courtney L."/>
            <person name="Fronick C."/>
            <person name="Harrison M."/>
            <person name="Strong C."/>
            <person name="Farmer C."/>
            <person name="Delahaunty K."/>
            <person name="Markovic C."/>
            <person name="Hall O."/>
            <person name="Minx P."/>
            <person name="Tomlinson C."/>
            <person name="Mitreva M."/>
            <person name="Nelson J."/>
            <person name="Hou S."/>
            <person name="Wollam A."/>
            <person name="Pepin K.H."/>
            <person name="Johnson M."/>
            <person name="Bhonagiri V."/>
            <person name="Nash W.E."/>
            <person name="Warren W."/>
            <person name="Chinwalla A."/>
            <person name="Mardis E.R."/>
            <person name="Wilson R.K."/>
        </authorList>
    </citation>
    <scope>NUCLEOTIDE SEQUENCE [LARGE SCALE GENOMIC DNA]</scope>
    <source>
        <strain evidence="8 9">DSM 20093</strain>
    </source>
</reference>
<dbReference type="EMBL" id="ABXB03000005">
    <property type="protein sequence ID" value="EFA22189.1"/>
    <property type="molecule type" value="Genomic_DNA"/>
</dbReference>
<proteinExistence type="inferred from homology"/>
<keyword evidence="2" id="KW-0119">Carbohydrate metabolism</keyword>
<dbReference type="Gene3D" id="3.30.420.40">
    <property type="match status" value="2"/>
</dbReference>
<accession>D1NWN0</accession>
<evidence type="ECO:0000313" key="8">
    <source>
        <dbReference type="EMBL" id="EFA22189.1"/>
    </source>
</evidence>
<evidence type="ECO:0000256" key="2">
    <source>
        <dbReference type="ARBA" id="ARBA00022629"/>
    </source>
</evidence>
<dbReference type="CDD" id="cd07809">
    <property type="entry name" value="ASKHA_NBD_FGGY_BaXK-like"/>
    <property type="match status" value="1"/>
</dbReference>
<feature type="compositionally biased region" description="Basic and acidic residues" evidence="5">
    <location>
        <begin position="42"/>
        <end position="57"/>
    </location>
</feature>
<dbReference type="Pfam" id="PF02782">
    <property type="entry name" value="FGGY_C"/>
    <property type="match status" value="1"/>
</dbReference>
<keyword evidence="2" id="KW-0859">Xylose metabolism</keyword>
<feature type="region of interest" description="Disordered" evidence="5">
    <location>
        <begin position="33"/>
        <end position="57"/>
    </location>
</feature>
<dbReference type="Pfam" id="PF00370">
    <property type="entry name" value="FGGY_N"/>
    <property type="match status" value="1"/>
</dbReference>
<evidence type="ECO:0000256" key="1">
    <source>
        <dbReference type="ARBA" id="ARBA00009156"/>
    </source>
</evidence>
<feature type="domain" description="Carbohydrate kinase FGGY N-terminal" evidence="6">
    <location>
        <begin position="70"/>
        <end position="297"/>
    </location>
</feature>
<dbReference type="GO" id="GO:0042732">
    <property type="term" value="P:D-xylose metabolic process"/>
    <property type="evidence" value="ECO:0007669"/>
    <property type="project" value="UniProtKB-KW"/>
</dbReference>
<dbReference type="eggNOG" id="COG1070">
    <property type="taxonomic scope" value="Bacteria"/>
</dbReference>
<dbReference type="PANTHER" id="PTHR43095">
    <property type="entry name" value="SUGAR KINASE"/>
    <property type="match status" value="1"/>
</dbReference>
<dbReference type="InterPro" id="IPR043129">
    <property type="entry name" value="ATPase_NBD"/>
</dbReference>
<evidence type="ECO:0000256" key="3">
    <source>
        <dbReference type="ARBA" id="ARBA00022679"/>
    </source>
</evidence>
<name>D1NWN0_9BIFI</name>
<comment type="caution">
    <text evidence="8">The sequence shown here is derived from an EMBL/GenBank/DDBJ whole genome shotgun (WGS) entry which is preliminary data.</text>
</comment>
<dbReference type="Proteomes" id="UP000003656">
    <property type="component" value="Unassembled WGS sequence"/>
</dbReference>
<dbReference type="SUPFAM" id="SSF53067">
    <property type="entry name" value="Actin-like ATPase domain"/>
    <property type="match status" value="2"/>
</dbReference>
<dbReference type="PANTHER" id="PTHR43095:SF5">
    <property type="entry name" value="XYLULOSE KINASE"/>
    <property type="match status" value="1"/>
</dbReference>
<evidence type="ECO:0000259" key="7">
    <source>
        <dbReference type="Pfam" id="PF02782"/>
    </source>
</evidence>
<organism evidence="8 9">
    <name type="scientific">Bifidobacterium gallicum DSM 20093 = LMG 11596</name>
    <dbReference type="NCBI Taxonomy" id="561180"/>
    <lineage>
        <taxon>Bacteria</taxon>
        <taxon>Bacillati</taxon>
        <taxon>Actinomycetota</taxon>
        <taxon>Actinomycetes</taxon>
        <taxon>Bifidobacteriales</taxon>
        <taxon>Bifidobacteriaceae</taxon>
        <taxon>Bifidobacterium</taxon>
    </lineage>
</organism>
<protein>
    <submittedName>
        <fullName evidence="8">Carbohydrate kinase, FGGY family protein</fullName>
    </submittedName>
</protein>
<dbReference type="AlphaFoldDB" id="D1NWN0"/>
<evidence type="ECO:0000313" key="9">
    <source>
        <dbReference type="Proteomes" id="UP000003656"/>
    </source>
</evidence>
<gene>
    <name evidence="8" type="ORF">BIFGAL_04284</name>
</gene>